<dbReference type="PANTHER" id="PTHR15955">
    <property type="entry name" value="RWD DOMAIN CONTAINING PROTEIN 2"/>
    <property type="match status" value="1"/>
</dbReference>
<keyword evidence="3" id="KW-1185">Reference proteome</keyword>
<reference evidence="2" key="1">
    <citation type="submission" date="2022-01" db="EMBL/GenBank/DDBJ databases">
        <authorList>
            <person name="King R."/>
        </authorList>
    </citation>
    <scope>NUCLEOTIDE SEQUENCE</scope>
</reference>
<dbReference type="CDD" id="cd24163">
    <property type="entry name" value="RWDD2_C"/>
    <property type="match status" value="1"/>
</dbReference>
<gene>
    <name evidence="2" type="ORF">DIABBA_LOCUS12250</name>
</gene>
<accession>A0A9N9XHD7</accession>
<dbReference type="CDD" id="cd23829">
    <property type="entry name" value="RWD_RWDD2"/>
    <property type="match status" value="1"/>
</dbReference>
<evidence type="ECO:0000313" key="2">
    <source>
        <dbReference type="EMBL" id="CAG9839487.1"/>
    </source>
</evidence>
<feature type="domain" description="RWD" evidence="1">
    <location>
        <begin position="18"/>
        <end position="136"/>
    </location>
</feature>
<dbReference type="Proteomes" id="UP001153709">
    <property type="component" value="Chromosome 8"/>
</dbReference>
<dbReference type="PROSITE" id="PS50908">
    <property type="entry name" value="RWD"/>
    <property type="match status" value="1"/>
</dbReference>
<evidence type="ECO:0000259" key="1">
    <source>
        <dbReference type="PROSITE" id="PS50908"/>
    </source>
</evidence>
<dbReference type="SMART" id="SM00591">
    <property type="entry name" value="RWD"/>
    <property type="match status" value="1"/>
</dbReference>
<evidence type="ECO:0000313" key="3">
    <source>
        <dbReference type="Proteomes" id="UP001153709"/>
    </source>
</evidence>
<dbReference type="SUPFAM" id="SSF54495">
    <property type="entry name" value="UBC-like"/>
    <property type="match status" value="1"/>
</dbReference>
<protein>
    <recommendedName>
        <fullName evidence="1">RWD domain-containing protein</fullName>
    </recommendedName>
</protein>
<dbReference type="InterPro" id="IPR059181">
    <property type="entry name" value="RWDD2A-B_C"/>
</dbReference>
<dbReference type="PIRSF" id="PIRSF038021">
    <property type="entry name" value="UCP038021_RWDD2"/>
    <property type="match status" value="1"/>
</dbReference>
<dbReference type="PANTHER" id="PTHR15955:SF8">
    <property type="entry name" value="RWD DOMAIN-CONTAINING PROTEIN 2B-RELATED"/>
    <property type="match status" value="1"/>
</dbReference>
<dbReference type="InterPro" id="IPR017359">
    <property type="entry name" value="Phi-like"/>
</dbReference>
<dbReference type="InterPro" id="IPR010541">
    <property type="entry name" value="Prp3_C"/>
</dbReference>
<dbReference type="Pfam" id="PF06544">
    <property type="entry name" value="Prp3_C"/>
    <property type="match status" value="1"/>
</dbReference>
<organism evidence="2 3">
    <name type="scientific">Diabrotica balteata</name>
    <name type="common">Banded cucumber beetle</name>
    <dbReference type="NCBI Taxonomy" id="107213"/>
    <lineage>
        <taxon>Eukaryota</taxon>
        <taxon>Metazoa</taxon>
        <taxon>Ecdysozoa</taxon>
        <taxon>Arthropoda</taxon>
        <taxon>Hexapoda</taxon>
        <taxon>Insecta</taxon>
        <taxon>Pterygota</taxon>
        <taxon>Neoptera</taxon>
        <taxon>Endopterygota</taxon>
        <taxon>Coleoptera</taxon>
        <taxon>Polyphaga</taxon>
        <taxon>Cucujiformia</taxon>
        <taxon>Chrysomeloidea</taxon>
        <taxon>Chrysomelidae</taxon>
        <taxon>Galerucinae</taxon>
        <taxon>Diabroticina</taxon>
        <taxon>Diabroticites</taxon>
        <taxon>Diabrotica</taxon>
    </lineage>
</organism>
<sequence>MTKISSDQLKSNLEIQLSELEILESLLYNPGELKVEDICTLSDIKDYVNDKTTISPPYLDLTVNIIQDNAKFELCITLPHEYPNVEPELFVRNHKFDRHQHVKINKDLCNFMACQEKGEPCIFSAISWIKDNAEEYIQVEQEQPQKKDVRDEKFVRHWIYSHHIYSKTKRRELVELASQLELTGFCMPGKPGIICIEGAAADVQECWQSIKSMSWKKIFCKVVEDDKEEKGRKFLKFDKFEEVVFQNNGIKYNHMDMGELHHYLEDHSVGYIFKDIFGVEARSSTSS</sequence>
<dbReference type="Gene3D" id="3.10.110.10">
    <property type="entry name" value="Ubiquitin Conjugating Enzyme"/>
    <property type="match status" value="1"/>
</dbReference>
<dbReference type="InterPro" id="IPR006575">
    <property type="entry name" value="RWD_dom"/>
</dbReference>
<name>A0A9N9XHD7_DIABA</name>
<dbReference type="EMBL" id="OU898283">
    <property type="protein sequence ID" value="CAG9839487.1"/>
    <property type="molecule type" value="Genomic_DNA"/>
</dbReference>
<dbReference type="InterPro" id="IPR016135">
    <property type="entry name" value="UBQ-conjugating_enzyme/RWD"/>
</dbReference>
<dbReference type="AlphaFoldDB" id="A0A9N9XHD7"/>
<dbReference type="Pfam" id="PF05773">
    <property type="entry name" value="RWD"/>
    <property type="match status" value="1"/>
</dbReference>
<proteinExistence type="predicted"/>
<dbReference type="OrthoDB" id="432412at2759"/>